<sequence length="91" mass="10121">MGGEWDCPSGALSSFYDPATRVDYALSPPPDGECGKYDDEPDWNFETTCIMLTECKDCDPYNKCKSDFSTSYMTYPMPNLNLIGDVCGDCD</sequence>
<protein>
    <submittedName>
        <fullName evidence="1">Uncharacterized protein</fullName>
    </submittedName>
</protein>
<dbReference type="Proteomes" id="UP000321353">
    <property type="component" value="Chromosome"/>
</dbReference>
<organism evidence="1 2">
    <name type="scientific">Stieleria maiorica</name>
    <dbReference type="NCBI Taxonomy" id="2795974"/>
    <lineage>
        <taxon>Bacteria</taxon>
        <taxon>Pseudomonadati</taxon>
        <taxon>Planctomycetota</taxon>
        <taxon>Planctomycetia</taxon>
        <taxon>Pirellulales</taxon>
        <taxon>Pirellulaceae</taxon>
        <taxon>Stieleria</taxon>
    </lineage>
</organism>
<dbReference type="AlphaFoldDB" id="A0A5B9MGM5"/>
<gene>
    <name evidence="1" type="ORF">Mal15_40920</name>
</gene>
<evidence type="ECO:0000313" key="2">
    <source>
        <dbReference type="Proteomes" id="UP000321353"/>
    </source>
</evidence>
<reference evidence="1 2" key="1">
    <citation type="submission" date="2019-02" db="EMBL/GenBank/DDBJ databases">
        <title>Planctomycetal bacteria perform biofilm scaping via a novel small molecule.</title>
        <authorList>
            <person name="Jeske O."/>
            <person name="Boedeker C."/>
            <person name="Wiegand S."/>
            <person name="Breitling P."/>
            <person name="Kallscheuer N."/>
            <person name="Jogler M."/>
            <person name="Rohde M."/>
            <person name="Petersen J."/>
            <person name="Medema M.H."/>
            <person name="Surup F."/>
            <person name="Jogler C."/>
        </authorList>
    </citation>
    <scope>NUCLEOTIDE SEQUENCE [LARGE SCALE GENOMIC DNA]</scope>
    <source>
        <strain evidence="1 2">Mal15</strain>
    </source>
</reference>
<accession>A0A5B9MGM5</accession>
<keyword evidence="2" id="KW-1185">Reference proteome</keyword>
<dbReference type="KEGG" id="smam:Mal15_40920"/>
<proteinExistence type="predicted"/>
<dbReference type="EMBL" id="CP036264">
    <property type="protein sequence ID" value="QEG00024.1"/>
    <property type="molecule type" value="Genomic_DNA"/>
</dbReference>
<name>A0A5B9MGM5_9BACT</name>
<evidence type="ECO:0000313" key="1">
    <source>
        <dbReference type="EMBL" id="QEG00024.1"/>
    </source>
</evidence>